<dbReference type="CDD" id="cd16143">
    <property type="entry name" value="ARS_like"/>
    <property type="match status" value="1"/>
</dbReference>
<keyword evidence="4" id="KW-0808">Transferase</keyword>
<dbReference type="PROSITE" id="PS00523">
    <property type="entry name" value="SULFATASE_1"/>
    <property type="match status" value="1"/>
</dbReference>
<evidence type="ECO:0000256" key="2">
    <source>
        <dbReference type="ARBA" id="ARBA00022801"/>
    </source>
</evidence>
<dbReference type="PANTHER" id="PTHR43751">
    <property type="entry name" value="SULFATASE"/>
    <property type="match status" value="1"/>
</dbReference>
<dbReference type="Pfam" id="PF00884">
    <property type="entry name" value="Sulfatase"/>
    <property type="match status" value="1"/>
</dbReference>
<dbReference type="InterPro" id="IPR052701">
    <property type="entry name" value="GAG_Ulvan_Degrading_Sulfatases"/>
</dbReference>
<keyword evidence="5" id="KW-1185">Reference proteome</keyword>
<dbReference type="PROSITE" id="PS51257">
    <property type="entry name" value="PROKAR_LIPOPROTEIN"/>
    <property type="match status" value="1"/>
</dbReference>
<dbReference type="InterPro" id="IPR024607">
    <property type="entry name" value="Sulfatase_CS"/>
</dbReference>
<dbReference type="EMBL" id="VWNE01000017">
    <property type="protein sequence ID" value="KAA8482443.1"/>
    <property type="molecule type" value="Genomic_DNA"/>
</dbReference>
<dbReference type="RefSeq" id="WP_141815753.1">
    <property type="nucleotide sequence ID" value="NZ_VFPL01000001.1"/>
</dbReference>
<dbReference type="OrthoDB" id="9764377at2"/>
<reference evidence="4 5" key="1">
    <citation type="submission" date="2019-09" db="EMBL/GenBank/DDBJ databases">
        <title>Pararcticibacter amylolyticus gen. nov., sp. nov., isolated from a rottenly hemp rope, and reclassification of Pedobacter tournemirensis as Pararcticibacter tournemirensis comb. nov.</title>
        <authorList>
            <person name="Cai Y."/>
        </authorList>
    </citation>
    <scope>NUCLEOTIDE SEQUENCE [LARGE SCALE GENOMIC DNA]</scope>
    <source>
        <strain evidence="4 5">TF5-37.2-LB10</strain>
    </source>
</reference>
<evidence type="ECO:0000313" key="4">
    <source>
        <dbReference type="EMBL" id="KAA8482443.1"/>
    </source>
</evidence>
<dbReference type="InterPro" id="IPR000917">
    <property type="entry name" value="Sulfatase_N"/>
</dbReference>
<dbReference type="GO" id="GO:0016740">
    <property type="term" value="F:transferase activity"/>
    <property type="evidence" value="ECO:0007669"/>
    <property type="project" value="UniProtKB-KW"/>
</dbReference>
<protein>
    <submittedName>
        <fullName evidence="4">Sulfatase-like hydrolase/transferase</fullName>
    </submittedName>
</protein>
<evidence type="ECO:0000256" key="1">
    <source>
        <dbReference type="ARBA" id="ARBA00008779"/>
    </source>
</evidence>
<dbReference type="PANTHER" id="PTHR43751:SF6">
    <property type="entry name" value="N-ACETYLGALACTOSAMINE-6-O-SULFATASE"/>
    <property type="match status" value="1"/>
</dbReference>
<accession>A0A5M9H687</accession>
<comment type="similarity">
    <text evidence="1">Belongs to the sulfatase family.</text>
</comment>
<sequence>MVKKLVLLNFTIVFVLVISCTQRKAKISQKPNIVFIYVDDLGYGDVSCYGAKSVITPNVDKLARNGLLFTDAHCSASTCTPSRFSLLTGSYAFRNNAAILPGDAPLIINTAQETLPAMLKKAGYKTGVVGKWHLGLGDGSPDWNGDIKPGPLEIGFDYSFLIPATPDRVPTVFVENHKVVNLDPSDPIIVNYNKRIGPDPIGLEDEELMKMKADSQHSGTIVNGISRIGFMSGGHKAYWKDEEFPNVLTVKAKEFISQNMSRPFFLYFALPDIHVPRAPNQKFAGATKMGPRGDVIVQMDWMAGEVIKTLKELRIDKNTLIIFSSDNGPVLDDGYTDQAVTNLGTHQPAGIFKGGKYSAYEGGSRVPTIAYWPGIIKPGKSDALISQVDFFASLANLVGQDIAGKSTAPDSFDMLSVLLGESTKGRETMIEESFTMSLRSGDWKYIAPQTKSTPDWLANKDVASGLQNTPQLYNLKKDPKEKNNLANHYPDKVKEMAIKLNQLIKSPTTKK</sequence>
<proteinExistence type="inferred from homology"/>
<dbReference type="InterPro" id="IPR017850">
    <property type="entry name" value="Alkaline_phosphatase_core_sf"/>
</dbReference>
<evidence type="ECO:0000259" key="3">
    <source>
        <dbReference type="Pfam" id="PF00884"/>
    </source>
</evidence>
<gene>
    <name evidence="4" type="ORF">F1649_12090</name>
</gene>
<dbReference type="SUPFAM" id="SSF53649">
    <property type="entry name" value="Alkaline phosphatase-like"/>
    <property type="match status" value="1"/>
</dbReference>
<dbReference type="Proteomes" id="UP000322918">
    <property type="component" value="Unassembled WGS sequence"/>
</dbReference>
<keyword evidence="2 4" id="KW-0378">Hydrolase</keyword>
<name>A0A5M9H687_9SPHI</name>
<dbReference type="Gene3D" id="3.40.720.10">
    <property type="entry name" value="Alkaline Phosphatase, subunit A"/>
    <property type="match status" value="1"/>
</dbReference>
<organism evidence="4 5">
    <name type="scientific">Arcticibacter tournemirensis</name>
    <dbReference type="NCBI Taxonomy" id="699437"/>
    <lineage>
        <taxon>Bacteria</taxon>
        <taxon>Pseudomonadati</taxon>
        <taxon>Bacteroidota</taxon>
        <taxon>Sphingobacteriia</taxon>
        <taxon>Sphingobacteriales</taxon>
        <taxon>Sphingobacteriaceae</taxon>
        <taxon>Arcticibacter</taxon>
    </lineage>
</organism>
<dbReference type="Gene3D" id="3.30.1120.10">
    <property type="match status" value="1"/>
</dbReference>
<evidence type="ECO:0000313" key="5">
    <source>
        <dbReference type="Proteomes" id="UP000322918"/>
    </source>
</evidence>
<dbReference type="PROSITE" id="PS00149">
    <property type="entry name" value="SULFATASE_2"/>
    <property type="match status" value="1"/>
</dbReference>
<dbReference type="AlphaFoldDB" id="A0A5M9H687"/>
<comment type="caution">
    <text evidence="4">The sequence shown here is derived from an EMBL/GenBank/DDBJ whole genome shotgun (WGS) entry which is preliminary data.</text>
</comment>
<feature type="domain" description="Sulfatase N-terminal" evidence="3">
    <location>
        <begin position="31"/>
        <end position="399"/>
    </location>
</feature>
<dbReference type="GO" id="GO:0016787">
    <property type="term" value="F:hydrolase activity"/>
    <property type="evidence" value="ECO:0007669"/>
    <property type="project" value="UniProtKB-KW"/>
</dbReference>